<reference evidence="8 9" key="1">
    <citation type="submission" date="2018-06" db="EMBL/GenBank/DDBJ databases">
        <title>Whole genome sequencing of Candida tropicalis (genome annotated by CSBL at Korea University).</title>
        <authorList>
            <person name="Ahn J."/>
        </authorList>
    </citation>
    <scope>NUCLEOTIDE SEQUENCE [LARGE SCALE GENOMIC DNA]</scope>
    <source>
        <strain evidence="8 9">ATCC 20962</strain>
    </source>
</reference>
<feature type="binding site" evidence="6">
    <location>
        <begin position="46"/>
        <end position="47"/>
    </location>
    <ligand>
        <name>FAD</name>
        <dbReference type="ChEBI" id="CHEBI:57692"/>
    </ligand>
</feature>
<dbReference type="OrthoDB" id="2015447at2759"/>
<evidence type="ECO:0000313" key="8">
    <source>
        <dbReference type="EMBL" id="RCK65008.1"/>
    </source>
</evidence>
<dbReference type="AlphaFoldDB" id="A0A367YGN3"/>
<keyword evidence="3" id="KW-0285">Flavoprotein</keyword>
<dbReference type="GO" id="GO:0019478">
    <property type="term" value="P:D-amino acid catabolic process"/>
    <property type="evidence" value="ECO:0007669"/>
    <property type="project" value="TreeGrafter"/>
</dbReference>
<evidence type="ECO:0000256" key="6">
    <source>
        <dbReference type="PIRSR" id="PIRSR000189-1"/>
    </source>
</evidence>
<feature type="binding site" evidence="6">
    <location>
        <position position="226"/>
    </location>
    <ligand>
        <name>D-dopa</name>
        <dbReference type="ChEBI" id="CHEBI:149689"/>
    </ligand>
</feature>
<keyword evidence="9" id="KW-1185">Reference proteome</keyword>
<dbReference type="SUPFAM" id="SSF51971">
    <property type="entry name" value="Nucleotide-binding domain"/>
    <property type="match status" value="1"/>
</dbReference>
<protein>
    <submittedName>
        <fullName evidence="8">D-amino-acid oxidase</fullName>
    </submittedName>
</protein>
<dbReference type="Pfam" id="PF01266">
    <property type="entry name" value="DAO"/>
    <property type="match status" value="1"/>
</dbReference>
<feature type="domain" description="FAD dependent oxidoreductase" evidence="7">
    <location>
        <begin position="4"/>
        <end position="338"/>
    </location>
</feature>
<evidence type="ECO:0000256" key="1">
    <source>
        <dbReference type="ARBA" id="ARBA00001974"/>
    </source>
</evidence>
<dbReference type="STRING" id="5486.A0A367YGN3"/>
<keyword evidence="5" id="KW-0560">Oxidoreductase</keyword>
<feature type="binding site" evidence="6">
    <location>
        <position position="294"/>
    </location>
    <ligand>
        <name>D-dopa</name>
        <dbReference type="ChEBI" id="CHEBI:149689"/>
    </ligand>
</feature>
<comment type="cofactor">
    <cofactor evidence="1 6">
        <name>FAD</name>
        <dbReference type="ChEBI" id="CHEBI:57692"/>
    </cofactor>
</comment>
<name>A0A367YGN3_9ASCO</name>
<dbReference type="Proteomes" id="UP000253472">
    <property type="component" value="Unassembled WGS sequence"/>
</dbReference>
<accession>A0A367YGN3</accession>
<evidence type="ECO:0000313" key="9">
    <source>
        <dbReference type="Proteomes" id="UP000253472"/>
    </source>
</evidence>
<gene>
    <name evidence="8" type="primary">dao1</name>
    <name evidence="8" type="ORF">Cantr_00971</name>
</gene>
<dbReference type="Gene3D" id="3.30.9.10">
    <property type="entry name" value="D-Amino Acid Oxidase, subunit A, domain 2"/>
    <property type="match status" value="1"/>
</dbReference>
<dbReference type="InterPro" id="IPR023209">
    <property type="entry name" value="DAO"/>
</dbReference>
<dbReference type="PANTHER" id="PTHR11530">
    <property type="entry name" value="D-AMINO ACID OXIDASE"/>
    <property type="match status" value="1"/>
</dbReference>
<dbReference type="PIRSF" id="PIRSF000189">
    <property type="entry name" value="D-aa_oxidase"/>
    <property type="match status" value="1"/>
</dbReference>
<dbReference type="GO" id="GO:0071949">
    <property type="term" value="F:FAD binding"/>
    <property type="evidence" value="ECO:0007669"/>
    <property type="project" value="InterPro"/>
</dbReference>
<proteinExistence type="inferred from homology"/>
<dbReference type="GO" id="GO:0003884">
    <property type="term" value="F:D-amino-acid oxidase activity"/>
    <property type="evidence" value="ECO:0007669"/>
    <property type="project" value="InterPro"/>
</dbReference>
<dbReference type="SUPFAM" id="SSF54373">
    <property type="entry name" value="FAD-linked reductases, C-terminal domain"/>
    <property type="match status" value="1"/>
</dbReference>
<evidence type="ECO:0000256" key="5">
    <source>
        <dbReference type="ARBA" id="ARBA00023002"/>
    </source>
</evidence>
<comment type="caution">
    <text evidence="8">The sequence shown here is derived from an EMBL/GenBank/DDBJ whole genome shotgun (WGS) entry which is preliminary data.</text>
</comment>
<dbReference type="PROSITE" id="PS00677">
    <property type="entry name" value="DAO"/>
    <property type="match status" value="1"/>
</dbReference>
<evidence type="ECO:0000256" key="4">
    <source>
        <dbReference type="ARBA" id="ARBA00022827"/>
    </source>
</evidence>
<sequence length="346" mass="38535">MTKYVIVGAGVVGLYTAFSLLEKGVSAKEITVIAEYLPGDESINYTSPYAGGNFSCITGDDPATLEYDKYTYLNLHKIQKAIGGKTQGLDRYPSCEYWDQTPSRAKIDSLSSYLDNYEVNKNLPQGSEFGIKFLAWNFNCPKFLANFQKYLESQGVRFIRRKLTHIVQAYFDSTKVVFNCTGNGSKTLGGVQDDKVYPGRGQVVVIRAPHIMENVLSWGSDREPTYIIKRPYLGDQLILGGFFQKDDWTAAVLKEQTEDVLQRTTKLYPKILEKNPNGNKIEDLEILRVAAGLRPCRHGGVRIEKEVVGDGKLLVHNYGASGYGYQAGYGMANRATDLALGRSSKL</sequence>
<dbReference type="InterPro" id="IPR006181">
    <property type="entry name" value="D-amino_acid_oxidase_CS"/>
</dbReference>
<dbReference type="EMBL" id="QLNQ01000021">
    <property type="protein sequence ID" value="RCK65008.1"/>
    <property type="molecule type" value="Genomic_DNA"/>
</dbReference>
<evidence type="ECO:0000259" key="7">
    <source>
        <dbReference type="Pfam" id="PF01266"/>
    </source>
</evidence>
<dbReference type="GO" id="GO:0005737">
    <property type="term" value="C:cytoplasm"/>
    <property type="evidence" value="ECO:0007669"/>
    <property type="project" value="TreeGrafter"/>
</dbReference>
<evidence type="ECO:0000256" key="3">
    <source>
        <dbReference type="ARBA" id="ARBA00022630"/>
    </source>
</evidence>
<dbReference type="InterPro" id="IPR006076">
    <property type="entry name" value="FAD-dep_OxRdtase"/>
</dbReference>
<dbReference type="PANTHER" id="PTHR11530:SF11">
    <property type="entry name" value="D-ASPARTATE OXIDASE"/>
    <property type="match status" value="1"/>
</dbReference>
<keyword evidence="4 6" id="KW-0274">FAD</keyword>
<feature type="binding site" evidence="6">
    <location>
        <position position="322"/>
    </location>
    <ligand>
        <name>D-dopa</name>
        <dbReference type="ChEBI" id="CHEBI:149689"/>
    </ligand>
</feature>
<evidence type="ECO:0000256" key="2">
    <source>
        <dbReference type="ARBA" id="ARBA00006730"/>
    </source>
</evidence>
<organism evidence="8 9">
    <name type="scientific">Candida viswanathii</name>
    <dbReference type="NCBI Taxonomy" id="5486"/>
    <lineage>
        <taxon>Eukaryota</taxon>
        <taxon>Fungi</taxon>
        <taxon>Dikarya</taxon>
        <taxon>Ascomycota</taxon>
        <taxon>Saccharomycotina</taxon>
        <taxon>Pichiomycetes</taxon>
        <taxon>Debaryomycetaceae</taxon>
        <taxon>Candida/Lodderomyces clade</taxon>
        <taxon>Candida</taxon>
    </lineage>
</organism>
<dbReference type="Gene3D" id="3.40.50.720">
    <property type="entry name" value="NAD(P)-binding Rossmann-like Domain"/>
    <property type="match status" value="1"/>
</dbReference>
<comment type="similarity">
    <text evidence="2">Belongs to the DAMOX/DASOX family.</text>
</comment>
<feature type="binding site" evidence="6">
    <location>
        <position position="181"/>
    </location>
    <ligand>
        <name>FAD</name>
        <dbReference type="ChEBI" id="CHEBI:57692"/>
    </ligand>
</feature>